<dbReference type="PIRSF" id="PIRSF000484">
    <property type="entry name" value="NAPRT"/>
    <property type="match status" value="1"/>
</dbReference>
<dbReference type="Pfam" id="PF17956">
    <property type="entry name" value="NAPRTase_C"/>
    <property type="match status" value="1"/>
</dbReference>
<dbReference type="GO" id="GO:0016740">
    <property type="term" value="F:transferase activity"/>
    <property type="evidence" value="ECO:0007669"/>
    <property type="project" value="UniProtKB-KW"/>
</dbReference>
<dbReference type="UniPathway" id="UPA00253">
    <property type="reaction ID" value="UER00457"/>
</dbReference>
<dbReference type="InterPro" id="IPR041619">
    <property type="entry name" value="NAPRTase_C"/>
</dbReference>
<sequence>MNDQKVINQSLLTDDYQLNMAYSYWQQCLHKKRARFELFFRKNPFKGEFTVFAGLEDCLYFVRDLHFSESDMEYIQRVCLPYAETAFFDYLKTEFNCKEVKISAIREGTVVFPRVPLIIVEGPLAVCQLLETPLLNLVNYASLVTTNAARFRLAAGDSIGLFEFGLRRAQGPNGALSASKYCFIGGFESTSNLLAGKLYGIPVSGTMAHSFVTSFEPYEPIKRPNLRLNTGEEVDLFQLSKDKLDFMLKIESIDWAVAREDLNMGELAAFCAYAIAHPNSLVALIDTYDTLRSGLVNFCACALALAELGFHAIGCRIDSGDLAFLSKQIRQRFRKLAIETKIEWLADMKIVGSNDINEETIVALRSQNHELNAFGVGTHLVTCQQQPALGCVYKLVDLDGKAKIKLSESKNKLLITGRKKAFRLYSKTGVPLVDLLMLEEESDPTPHEEILCLHPFEQGKRAKVFPDRVEPLHHVYWDDARIVKPLPSLSQIREHARTSLHTLREDHRRFLNPTPYKISLSQRLYDFFHRIWLQNAPIGQLW</sequence>
<dbReference type="Gene3D" id="3.20.140.10">
    <property type="entry name" value="nicotinate phosphoribosyltransferase"/>
    <property type="match status" value="2"/>
</dbReference>
<evidence type="ECO:0000256" key="2">
    <source>
        <dbReference type="ARBA" id="ARBA00001946"/>
    </source>
</evidence>
<dbReference type="InterPro" id="IPR040727">
    <property type="entry name" value="NAPRTase_N"/>
</dbReference>
<evidence type="ECO:0000256" key="4">
    <source>
        <dbReference type="ARBA" id="ARBA00010897"/>
    </source>
</evidence>
<dbReference type="SUPFAM" id="SSF54675">
    <property type="entry name" value="Nicotinate/Quinolinate PRTase N-terminal domain-like"/>
    <property type="match status" value="1"/>
</dbReference>
<proteinExistence type="inferred from homology"/>
<organism evidence="19 20">
    <name type="scientific">Globodera pallida</name>
    <name type="common">Potato cyst nematode worm</name>
    <name type="synonym">Heterodera pallida</name>
    <dbReference type="NCBI Taxonomy" id="36090"/>
    <lineage>
        <taxon>Eukaryota</taxon>
        <taxon>Metazoa</taxon>
        <taxon>Ecdysozoa</taxon>
        <taxon>Nematoda</taxon>
        <taxon>Chromadorea</taxon>
        <taxon>Rhabditida</taxon>
        <taxon>Tylenchina</taxon>
        <taxon>Tylenchomorpha</taxon>
        <taxon>Tylenchoidea</taxon>
        <taxon>Heteroderidae</taxon>
        <taxon>Heteroderinae</taxon>
        <taxon>Globodera</taxon>
    </lineage>
</organism>
<evidence type="ECO:0000256" key="11">
    <source>
        <dbReference type="ARBA" id="ARBA00022723"/>
    </source>
</evidence>
<dbReference type="InterPro" id="IPR006405">
    <property type="entry name" value="Nic_PRibTrfase_pncB"/>
</dbReference>
<comment type="cofactor">
    <cofactor evidence="1">
        <name>Mn(2+)</name>
        <dbReference type="ChEBI" id="CHEBI:29035"/>
    </cofactor>
</comment>
<keyword evidence="7" id="KW-0597">Phosphoprotein</keyword>
<dbReference type="InterPro" id="IPR007229">
    <property type="entry name" value="Nic_PRibTrfase-Fam"/>
</dbReference>
<dbReference type="SUPFAM" id="SSF51690">
    <property type="entry name" value="Nicotinate/Quinolinate PRTase C-terminal domain-like"/>
    <property type="match status" value="1"/>
</dbReference>
<evidence type="ECO:0000256" key="5">
    <source>
        <dbReference type="ARBA" id="ARBA00013236"/>
    </source>
</evidence>
<evidence type="ECO:0000256" key="10">
    <source>
        <dbReference type="ARBA" id="ARBA00022679"/>
    </source>
</evidence>
<dbReference type="PANTHER" id="PTHR11098:SF1">
    <property type="entry name" value="NICOTINATE PHOSPHORIBOSYLTRANSFERASE"/>
    <property type="match status" value="1"/>
</dbReference>
<evidence type="ECO:0000256" key="9">
    <source>
        <dbReference type="ARBA" id="ARBA00022642"/>
    </source>
</evidence>
<evidence type="ECO:0000256" key="6">
    <source>
        <dbReference type="ARBA" id="ARBA00021569"/>
    </source>
</evidence>
<name>A0A183BPX3_GLOPA</name>
<evidence type="ECO:0000313" key="20">
    <source>
        <dbReference type="WBParaSite" id="GPLIN_000265900"/>
    </source>
</evidence>
<reference evidence="19" key="1">
    <citation type="submission" date="2014-05" db="EMBL/GenBank/DDBJ databases">
        <title>The genome and life-stage specific transcriptomes of Globodera pallida elucidate key aspects of plant parasitism by a cyst nematode.</title>
        <authorList>
            <person name="Cotton J.A."/>
            <person name="Lilley C.J."/>
            <person name="Jones L.M."/>
            <person name="Kikuchi T."/>
            <person name="Reid A.J."/>
            <person name="Thorpe P."/>
            <person name="Tsai I.J."/>
            <person name="Beasley H."/>
            <person name="Blok V."/>
            <person name="Cock P.J.A."/>
            <person name="Van den Akker S.E."/>
            <person name="Holroyd N."/>
            <person name="Hunt M."/>
            <person name="Mantelin S."/>
            <person name="Naghra H."/>
            <person name="Pain A."/>
            <person name="Palomares-Rius J.E."/>
            <person name="Zarowiecki M."/>
            <person name="Berriman M."/>
            <person name="Jones J.T."/>
            <person name="Urwin P.E."/>
        </authorList>
    </citation>
    <scope>NUCLEOTIDE SEQUENCE [LARGE SCALE GENOMIC DNA]</scope>
    <source>
        <strain evidence="19">Lindley</strain>
    </source>
</reference>
<dbReference type="CDD" id="cd01570">
    <property type="entry name" value="NAPRTase_A"/>
    <property type="match status" value="1"/>
</dbReference>
<comment type="cofactor">
    <cofactor evidence="2">
        <name>Mg(2+)</name>
        <dbReference type="ChEBI" id="CHEBI:18420"/>
    </cofactor>
</comment>
<feature type="domain" description="Nicotinate phosphoribosyltransferase N-terminal" evidence="17">
    <location>
        <begin position="11"/>
        <end position="139"/>
    </location>
</feature>
<dbReference type="FunFam" id="3.20.20.70:FF:000155">
    <property type="entry name" value="Nicotinate phosphoribosyltransferase"/>
    <property type="match status" value="1"/>
</dbReference>
<evidence type="ECO:0000259" key="17">
    <source>
        <dbReference type="Pfam" id="PF17767"/>
    </source>
</evidence>
<comment type="pathway">
    <text evidence="3 16">Cofactor biosynthesis; NAD(+) biosynthesis; nicotinate D-ribonucleotide from nicotinate: step 1/1.</text>
</comment>
<evidence type="ECO:0000256" key="16">
    <source>
        <dbReference type="RuleBase" id="RU365100"/>
    </source>
</evidence>
<evidence type="ECO:0000256" key="8">
    <source>
        <dbReference type="ARBA" id="ARBA00022598"/>
    </source>
</evidence>
<evidence type="ECO:0000256" key="7">
    <source>
        <dbReference type="ARBA" id="ARBA00022553"/>
    </source>
</evidence>
<evidence type="ECO:0000256" key="3">
    <source>
        <dbReference type="ARBA" id="ARBA00004952"/>
    </source>
</evidence>
<comment type="catalytic activity">
    <reaction evidence="15 16">
        <text>5-phospho-alpha-D-ribose 1-diphosphate + nicotinate + ATP + H2O = nicotinate beta-D-ribonucleotide + ADP + phosphate + diphosphate</text>
        <dbReference type="Rhea" id="RHEA:36163"/>
        <dbReference type="ChEBI" id="CHEBI:15377"/>
        <dbReference type="ChEBI" id="CHEBI:30616"/>
        <dbReference type="ChEBI" id="CHEBI:32544"/>
        <dbReference type="ChEBI" id="CHEBI:33019"/>
        <dbReference type="ChEBI" id="CHEBI:43474"/>
        <dbReference type="ChEBI" id="CHEBI:57502"/>
        <dbReference type="ChEBI" id="CHEBI:58017"/>
        <dbReference type="ChEBI" id="CHEBI:456216"/>
        <dbReference type="EC" id="6.3.4.21"/>
    </reaction>
</comment>
<protein>
    <recommendedName>
        <fullName evidence="6 16">Nicotinate phosphoribosyltransferase</fullName>
        <ecNumber evidence="5 16">6.3.4.21</ecNumber>
    </recommendedName>
</protein>
<reference evidence="20" key="2">
    <citation type="submission" date="2016-06" db="UniProtKB">
        <authorList>
            <consortium name="WormBaseParasite"/>
        </authorList>
    </citation>
    <scope>IDENTIFICATION</scope>
</reference>
<dbReference type="AlphaFoldDB" id="A0A183BPX3"/>
<keyword evidence="12" id="KW-0460">Magnesium</keyword>
<evidence type="ECO:0000256" key="12">
    <source>
        <dbReference type="ARBA" id="ARBA00022842"/>
    </source>
</evidence>
<evidence type="ECO:0000256" key="1">
    <source>
        <dbReference type="ARBA" id="ARBA00001936"/>
    </source>
</evidence>
<comment type="function">
    <text evidence="14">Catalyzes the first step in the biosynthesis of NAD from nicotinic acid, the ATP-dependent synthesis of beta-nicotinate D-ribonucleotide from nicotinate and 5-phospho-D-ribose 1-phosphate. Helps prevent cellular oxidative stress via its role in NAD biosynthesis.</text>
</comment>
<comment type="similarity">
    <text evidence="4 16">Belongs to the NAPRTase family.</text>
</comment>
<keyword evidence="13" id="KW-0464">Manganese</keyword>
<dbReference type="PANTHER" id="PTHR11098">
    <property type="entry name" value="NICOTINATE PHOSPHORIBOSYLTRANSFERASE"/>
    <property type="match status" value="1"/>
</dbReference>
<keyword evidence="8 16" id="KW-0436">Ligase</keyword>
<dbReference type="GO" id="GO:0004516">
    <property type="term" value="F:nicotinate phosphoribosyltransferase activity"/>
    <property type="evidence" value="ECO:0007669"/>
    <property type="project" value="UniProtKB-UniRule"/>
</dbReference>
<evidence type="ECO:0000259" key="18">
    <source>
        <dbReference type="Pfam" id="PF17956"/>
    </source>
</evidence>
<dbReference type="Proteomes" id="UP000050741">
    <property type="component" value="Unassembled WGS sequence"/>
</dbReference>
<dbReference type="GO" id="GO:0034355">
    <property type="term" value="P:NAD+ biosynthetic process via the salvage pathway"/>
    <property type="evidence" value="ECO:0007669"/>
    <property type="project" value="TreeGrafter"/>
</dbReference>
<feature type="domain" description="Nicotinate phosphoribosyltransferase C-terminal" evidence="18">
    <location>
        <begin position="418"/>
        <end position="527"/>
    </location>
</feature>
<comment type="PTM">
    <text evidence="16">Transiently phosphorylated on a His residue during the reaction cycle. Phosphorylation strongly increases the affinity for substrates and increases the rate of nicotinate D-ribonucleotide production. Dephosphorylation regenerates the low-affinity form of the enzyme, leading to product release.</text>
</comment>
<dbReference type="Pfam" id="PF17767">
    <property type="entry name" value="NAPRTase_N"/>
    <property type="match status" value="1"/>
</dbReference>
<keyword evidence="9 16" id="KW-0662">Pyridine nucleotide biosynthesis</keyword>
<dbReference type="NCBIfam" id="TIGR01513">
    <property type="entry name" value="NAPRTase_put"/>
    <property type="match status" value="1"/>
</dbReference>
<dbReference type="Gene3D" id="3.20.20.70">
    <property type="entry name" value="Aldolase class I"/>
    <property type="match status" value="1"/>
</dbReference>
<dbReference type="WBParaSite" id="GPLIN_000265900">
    <property type="protein sequence ID" value="GPLIN_000265900"/>
    <property type="gene ID" value="GPLIN_000265900"/>
</dbReference>
<dbReference type="EC" id="6.3.4.21" evidence="5 16"/>
<keyword evidence="10 16" id="KW-0808">Transferase</keyword>
<evidence type="ECO:0000256" key="14">
    <source>
        <dbReference type="ARBA" id="ARBA00023426"/>
    </source>
</evidence>
<evidence type="ECO:0000313" key="19">
    <source>
        <dbReference type="Proteomes" id="UP000050741"/>
    </source>
</evidence>
<dbReference type="InterPro" id="IPR013785">
    <property type="entry name" value="Aldolase_TIM"/>
</dbReference>
<dbReference type="GO" id="GO:0005829">
    <property type="term" value="C:cytosol"/>
    <property type="evidence" value="ECO:0007669"/>
    <property type="project" value="TreeGrafter"/>
</dbReference>
<evidence type="ECO:0000256" key="15">
    <source>
        <dbReference type="ARBA" id="ARBA00048668"/>
    </source>
</evidence>
<accession>A0A183BPX3</accession>
<dbReference type="InterPro" id="IPR036068">
    <property type="entry name" value="Nicotinate_pribotase-like_C"/>
</dbReference>
<keyword evidence="19" id="KW-1185">Reference proteome</keyword>
<keyword evidence="11" id="KW-0479">Metal-binding</keyword>
<evidence type="ECO:0000256" key="13">
    <source>
        <dbReference type="ARBA" id="ARBA00023211"/>
    </source>
</evidence>
<dbReference type="GO" id="GO:0046872">
    <property type="term" value="F:metal ion binding"/>
    <property type="evidence" value="ECO:0007669"/>
    <property type="project" value="UniProtKB-KW"/>
</dbReference>